<proteinExistence type="predicted"/>
<keyword evidence="3" id="KW-1185">Reference proteome</keyword>
<dbReference type="Proteomes" id="UP000076577">
    <property type="component" value="Unassembled WGS sequence"/>
</dbReference>
<dbReference type="PANTHER" id="PTHR34631:SF3">
    <property type="entry name" value="ISSOD12 TRANSPOSASE TNPA_ISSOD12"/>
    <property type="match status" value="1"/>
</dbReference>
<dbReference type="EMBL" id="LMCB01000026">
    <property type="protein sequence ID" value="KZL17924.1"/>
    <property type="molecule type" value="Genomic_DNA"/>
</dbReference>
<evidence type="ECO:0000259" key="1">
    <source>
        <dbReference type="Pfam" id="PF13737"/>
    </source>
</evidence>
<dbReference type="RefSeq" id="WP_068007016.1">
    <property type="nucleotide sequence ID" value="NZ_FOFM01000089.1"/>
</dbReference>
<dbReference type="NCBIfam" id="NF033579">
    <property type="entry name" value="transpos_IS5_2"/>
    <property type="match status" value="1"/>
</dbReference>
<dbReference type="AlphaFoldDB" id="A0A165XPS2"/>
<dbReference type="InterPro" id="IPR053520">
    <property type="entry name" value="Transposase_Tn903"/>
</dbReference>
<dbReference type="PANTHER" id="PTHR34631">
    <property type="match status" value="1"/>
</dbReference>
<sequence>MPFKHNAARRHKIPKARFRVTNWPDYNESLRGRGDITVWIEESVAQVWFARPRKQRGRPATFSDLAIETCLQIRAVFALALRQTQGFVRSVLGLMGLNLPAPDFSTLSRRASSLKLSRPKQQTNLEPSTLVIDSTGVKVFGAGEWQETKHGTRVKRRKWRKLHLGLDLNSGDIICCELTEENVADPSALPDLLDQVVDPIATFLGDGAYDGEPSRNELEKRYDGVEVIIPPPKTAVPSLEAETAPTQRDRDVLAIEKNGRMAWQKANGYGRRSRGETLMGRYKQVIGHSVKSRKLNNQKMEAKIGVSVLNKMTALGRPAFERVLAT</sequence>
<dbReference type="InterPro" id="IPR025668">
    <property type="entry name" value="Tnp_DDE_dom"/>
</dbReference>
<gene>
    <name evidence="2" type="ORF">PsAD2_02853</name>
</gene>
<reference evidence="2 3" key="1">
    <citation type="journal article" date="2016" name="Front. Microbiol.">
        <title>Comparative Genomic Analysis Reveals a Diverse Repertoire of Genes Involved in Prokaryote-Eukaryote Interactions within the Pseudovibrio Genus.</title>
        <authorList>
            <person name="Romano S."/>
            <person name="Fernandez-Guerra A."/>
            <person name="Reen F.J."/>
            <person name="Glockner F.O."/>
            <person name="Crowley S.P."/>
            <person name="O'Sullivan O."/>
            <person name="Cotter P.D."/>
            <person name="Adams C."/>
            <person name="Dobson A.D."/>
            <person name="O'Gara F."/>
        </authorList>
    </citation>
    <scope>NUCLEOTIDE SEQUENCE [LARGE SCALE GENOMIC DNA]</scope>
    <source>
        <strain evidence="2 3">Ad2</strain>
    </source>
</reference>
<feature type="domain" description="Transposase DDE" evidence="1">
    <location>
        <begin position="33"/>
        <end position="141"/>
    </location>
</feature>
<evidence type="ECO:0000313" key="3">
    <source>
        <dbReference type="Proteomes" id="UP000076577"/>
    </source>
</evidence>
<organism evidence="2 3">
    <name type="scientific">Pseudovibrio axinellae</name>
    <dbReference type="NCBI Taxonomy" id="989403"/>
    <lineage>
        <taxon>Bacteria</taxon>
        <taxon>Pseudomonadati</taxon>
        <taxon>Pseudomonadota</taxon>
        <taxon>Alphaproteobacteria</taxon>
        <taxon>Hyphomicrobiales</taxon>
        <taxon>Stappiaceae</taxon>
        <taxon>Pseudovibrio</taxon>
    </lineage>
</organism>
<dbReference type="Pfam" id="PF13737">
    <property type="entry name" value="DDE_Tnp_1_5"/>
    <property type="match status" value="1"/>
</dbReference>
<comment type="caution">
    <text evidence="2">The sequence shown here is derived from an EMBL/GenBank/DDBJ whole genome shotgun (WGS) entry which is preliminary data.</text>
</comment>
<dbReference type="PATRIC" id="fig|989403.3.peg.3058"/>
<dbReference type="InterPro" id="IPR053172">
    <property type="entry name" value="Tn903_transposase"/>
</dbReference>
<name>A0A165XPS2_9HYPH</name>
<accession>A0A165XPS2</accession>
<evidence type="ECO:0000313" key="2">
    <source>
        <dbReference type="EMBL" id="KZL17924.1"/>
    </source>
</evidence>
<dbReference type="OrthoDB" id="8451553at2"/>
<protein>
    <submittedName>
        <fullName evidence="2">Transposase DDE domain protein</fullName>
    </submittedName>
</protein>